<evidence type="ECO:0000313" key="1">
    <source>
        <dbReference type="EMBL" id="MBX63720.1"/>
    </source>
</evidence>
<accession>A0A2P2Q9Q2</accession>
<name>A0A2P2Q9Q2_RHIMU</name>
<protein>
    <submittedName>
        <fullName evidence="1">Uncharacterized protein</fullName>
    </submittedName>
</protein>
<reference evidence="1" key="1">
    <citation type="submission" date="2018-02" db="EMBL/GenBank/DDBJ databases">
        <title>Rhizophora mucronata_Transcriptome.</title>
        <authorList>
            <person name="Meera S.P."/>
            <person name="Sreeshan A."/>
            <person name="Augustine A."/>
        </authorList>
    </citation>
    <scope>NUCLEOTIDE SEQUENCE</scope>
    <source>
        <tissue evidence="1">Leaf</tissue>
    </source>
</reference>
<dbReference type="AlphaFoldDB" id="A0A2P2Q9Q2"/>
<sequence length="25" mass="2874">MICTVYCIFPSDCHNEKIPIELTFG</sequence>
<proteinExistence type="predicted"/>
<dbReference type="EMBL" id="GGEC01083236">
    <property type="protein sequence ID" value="MBX63720.1"/>
    <property type="molecule type" value="Transcribed_RNA"/>
</dbReference>
<organism evidence="1">
    <name type="scientific">Rhizophora mucronata</name>
    <name type="common">Asiatic mangrove</name>
    <dbReference type="NCBI Taxonomy" id="61149"/>
    <lineage>
        <taxon>Eukaryota</taxon>
        <taxon>Viridiplantae</taxon>
        <taxon>Streptophyta</taxon>
        <taxon>Embryophyta</taxon>
        <taxon>Tracheophyta</taxon>
        <taxon>Spermatophyta</taxon>
        <taxon>Magnoliopsida</taxon>
        <taxon>eudicotyledons</taxon>
        <taxon>Gunneridae</taxon>
        <taxon>Pentapetalae</taxon>
        <taxon>rosids</taxon>
        <taxon>fabids</taxon>
        <taxon>Malpighiales</taxon>
        <taxon>Rhizophoraceae</taxon>
        <taxon>Rhizophora</taxon>
    </lineage>
</organism>